<feature type="repeat" description="PPR" evidence="2">
    <location>
        <begin position="178"/>
        <end position="212"/>
    </location>
</feature>
<evidence type="ECO:0000313" key="3">
    <source>
        <dbReference type="EMBL" id="PKA46140.1"/>
    </source>
</evidence>
<dbReference type="STRING" id="1088818.A0A2H9ZS75"/>
<dbReference type="InterPro" id="IPR002885">
    <property type="entry name" value="PPR_rpt"/>
</dbReference>
<protein>
    <submittedName>
        <fullName evidence="3">Pentatricopeptide repeat-containing protein</fullName>
    </submittedName>
</protein>
<keyword evidence="4" id="KW-1185">Reference proteome</keyword>
<sequence>MAFLEKLAVDSGACISSPFFLKQPAVPQLRHLSTRGWAFPSPLPPLCVAKRPPPLPTELPVDEERQQQRSFLVDAFHQRRCLKAFLSELSRSGSNPLCILDRDGDWPSDKLWPALTFLANSGRANEALQVFSLWKSKEVSRTNVANCSKIIRLFCEGNLMDAAMSVFEDMHKHDIAPSVTIYNAVIHGFARNAEFQKSRALLSRMMGDGLKPAPETYNGMLRAFGRCGLYDDMSKCVKMMESEGCYPNEVTYNLLISEFARGGLVQRMEKAYRTLLSKRMNLQSCTLITMLEAYVDLGILEKMEKMFRRFLNSEAFMKDDLIRKMANVYIENVRFARLEEFGNDIAGRTGRTELVWCILLLSSAGMMSRRGMDSLLCEMERAEVSFNTTFMNIFALFYLKMKDFKALDGVFSQANKQGAKLDLVTVSILFDACAIGYNGSYVLEKWKRNAFLESAVDMKTDPLVISAFGKGAFIRKCEKLYASLRSKAKDEKFWTYSDLIRLAFSRN</sequence>
<dbReference type="Gene3D" id="1.25.40.10">
    <property type="entry name" value="Tetratricopeptide repeat domain"/>
    <property type="match status" value="2"/>
</dbReference>
<keyword evidence="1" id="KW-0677">Repeat</keyword>
<gene>
    <name evidence="3" type="ORF">AXF42_Ash015431</name>
</gene>
<evidence type="ECO:0000313" key="4">
    <source>
        <dbReference type="Proteomes" id="UP000236161"/>
    </source>
</evidence>
<dbReference type="Pfam" id="PF13812">
    <property type="entry name" value="PPR_3"/>
    <property type="match status" value="1"/>
</dbReference>
<dbReference type="AlphaFoldDB" id="A0A2H9ZS75"/>
<name>A0A2H9ZS75_9ASPA</name>
<evidence type="ECO:0000256" key="1">
    <source>
        <dbReference type="ARBA" id="ARBA00022737"/>
    </source>
</evidence>
<dbReference type="Pfam" id="PF13041">
    <property type="entry name" value="PPR_2"/>
    <property type="match status" value="1"/>
</dbReference>
<dbReference type="OrthoDB" id="185373at2759"/>
<evidence type="ECO:0000256" key="2">
    <source>
        <dbReference type="PROSITE-ProRule" id="PRU00708"/>
    </source>
</evidence>
<dbReference type="PROSITE" id="PS51375">
    <property type="entry name" value="PPR"/>
    <property type="match status" value="4"/>
</dbReference>
<organism evidence="3 4">
    <name type="scientific">Apostasia shenzhenica</name>
    <dbReference type="NCBI Taxonomy" id="1088818"/>
    <lineage>
        <taxon>Eukaryota</taxon>
        <taxon>Viridiplantae</taxon>
        <taxon>Streptophyta</taxon>
        <taxon>Embryophyta</taxon>
        <taxon>Tracheophyta</taxon>
        <taxon>Spermatophyta</taxon>
        <taxon>Magnoliopsida</taxon>
        <taxon>Liliopsida</taxon>
        <taxon>Asparagales</taxon>
        <taxon>Orchidaceae</taxon>
        <taxon>Apostasioideae</taxon>
        <taxon>Apostasia</taxon>
    </lineage>
</organism>
<reference evidence="3 4" key="1">
    <citation type="journal article" date="2017" name="Nature">
        <title>The Apostasia genome and the evolution of orchids.</title>
        <authorList>
            <person name="Zhang G.Q."/>
            <person name="Liu K.W."/>
            <person name="Li Z."/>
            <person name="Lohaus R."/>
            <person name="Hsiao Y.Y."/>
            <person name="Niu S.C."/>
            <person name="Wang J.Y."/>
            <person name="Lin Y.C."/>
            <person name="Xu Q."/>
            <person name="Chen L.J."/>
            <person name="Yoshida K."/>
            <person name="Fujiwara S."/>
            <person name="Wang Z.W."/>
            <person name="Zhang Y.Q."/>
            <person name="Mitsuda N."/>
            <person name="Wang M."/>
            <person name="Liu G.H."/>
            <person name="Pecoraro L."/>
            <person name="Huang H.X."/>
            <person name="Xiao X.J."/>
            <person name="Lin M."/>
            <person name="Wu X.Y."/>
            <person name="Wu W.L."/>
            <person name="Chen Y.Y."/>
            <person name="Chang S.B."/>
            <person name="Sakamoto S."/>
            <person name="Ohme-Takagi M."/>
            <person name="Yagi M."/>
            <person name="Zeng S.J."/>
            <person name="Shen C.Y."/>
            <person name="Yeh C.M."/>
            <person name="Luo Y.B."/>
            <person name="Tsai W.C."/>
            <person name="Van de Peer Y."/>
            <person name="Liu Z.J."/>
        </authorList>
    </citation>
    <scope>NUCLEOTIDE SEQUENCE [LARGE SCALE GENOMIC DNA]</scope>
    <source>
        <strain evidence="4">cv. Shenzhen</strain>
        <tissue evidence="3">Stem</tissue>
    </source>
</reference>
<dbReference type="PANTHER" id="PTHR47493">
    <property type="entry name" value="OS08G0520200 PROTEIN"/>
    <property type="match status" value="1"/>
</dbReference>
<dbReference type="EMBL" id="KZ454427">
    <property type="protein sequence ID" value="PKA46140.1"/>
    <property type="molecule type" value="Genomic_DNA"/>
</dbReference>
<feature type="repeat" description="PPR" evidence="2">
    <location>
        <begin position="213"/>
        <end position="247"/>
    </location>
</feature>
<dbReference type="PANTHER" id="PTHR47493:SF3">
    <property type="entry name" value="PENTACOTRIPEPTIDE-REPEAT REGION OF PRORP DOMAIN-CONTAINING PROTEIN"/>
    <property type="match status" value="1"/>
</dbReference>
<proteinExistence type="predicted"/>
<feature type="repeat" description="PPR" evidence="2">
    <location>
        <begin position="248"/>
        <end position="282"/>
    </location>
</feature>
<accession>A0A2H9ZS75</accession>
<dbReference type="InterPro" id="IPR011990">
    <property type="entry name" value="TPR-like_helical_dom_sf"/>
</dbReference>
<dbReference type="NCBIfam" id="TIGR00756">
    <property type="entry name" value="PPR"/>
    <property type="match status" value="3"/>
</dbReference>
<feature type="repeat" description="PPR" evidence="2">
    <location>
        <begin position="143"/>
        <end position="177"/>
    </location>
</feature>
<dbReference type="Proteomes" id="UP000236161">
    <property type="component" value="Unassembled WGS sequence"/>
</dbReference>